<evidence type="ECO:0000256" key="14">
    <source>
        <dbReference type="ARBA" id="ARBA00025153"/>
    </source>
</evidence>
<keyword evidence="12 17" id="KW-0456">Lyase</keyword>
<reference evidence="22 23" key="1">
    <citation type="journal article" date="2011" name="J. Bacteriol.">
        <title>Complete genome sequence and updated annotation of Desulfovibrio alaskensis G20.</title>
        <authorList>
            <person name="Hauser L.J."/>
            <person name="Land M.L."/>
            <person name="Brown S.D."/>
            <person name="Larimer F."/>
            <person name="Keller K.L."/>
            <person name="Rapp-Giles B.J."/>
            <person name="Price M.N."/>
            <person name="Lin M."/>
            <person name="Bruce D.C."/>
            <person name="Detter J.C."/>
            <person name="Tapia R."/>
            <person name="Han C.S."/>
            <person name="Goodwin L.A."/>
            <person name="Cheng J.F."/>
            <person name="Pitluck S."/>
            <person name="Copeland A."/>
            <person name="Lucas S."/>
            <person name="Nolan M."/>
            <person name="Lapidus A.L."/>
            <person name="Palumbo A.V."/>
            <person name="Wall J.D."/>
        </authorList>
    </citation>
    <scope>NUCLEOTIDE SEQUENCE [LARGE SCALE GENOMIC DNA]</scope>
    <source>
        <strain evidence="23">ATCC BAA 1058 / DSM 17464 / G20</strain>
    </source>
</reference>
<feature type="binding site" evidence="17">
    <location>
        <position position="485"/>
    </location>
    <ligand>
        <name>AMP</name>
        <dbReference type="ChEBI" id="CHEBI:456215"/>
    </ligand>
</feature>
<comment type="function">
    <text evidence="18">Catalyzes the epimerization of the S- and R-forms of NAD(P)HX, a damaged form of NAD(P)H that is a result of enzymatic or heat-dependent hydration. This is a prerequisite for the S-specific NAD(P)H-hydrate dehydratase to allow the repair of both epimers of NAD(P)HX.</text>
</comment>
<dbReference type="SUPFAM" id="SSF53613">
    <property type="entry name" value="Ribokinase-like"/>
    <property type="match status" value="1"/>
</dbReference>
<comment type="similarity">
    <text evidence="3 19">In the N-terminal section; belongs to the NnrE/AIBP family.</text>
</comment>
<dbReference type="eggNOG" id="COG0062">
    <property type="taxonomic scope" value="Bacteria"/>
</dbReference>
<evidence type="ECO:0000256" key="13">
    <source>
        <dbReference type="ARBA" id="ARBA00023268"/>
    </source>
</evidence>
<name>Q30ZQ4_OLEA2</name>
<feature type="binding site" evidence="18">
    <location>
        <position position="77"/>
    </location>
    <ligand>
        <name>K(+)</name>
        <dbReference type="ChEBI" id="CHEBI:29103"/>
    </ligand>
</feature>
<feature type="domain" description="YjeF N-terminal" evidence="21">
    <location>
        <begin position="11"/>
        <end position="255"/>
    </location>
</feature>
<keyword evidence="7 17" id="KW-0067">ATP-binding</keyword>
<comment type="cofactor">
    <cofactor evidence="17">
        <name>Mg(2+)</name>
        <dbReference type="ChEBI" id="CHEBI:18420"/>
    </cofactor>
</comment>
<keyword evidence="9 18" id="KW-0630">Potassium</keyword>
<dbReference type="InterPro" id="IPR000631">
    <property type="entry name" value="CARKD"/>
</dbReference>
<dbReference type="EMBL" id="CP000112">
    <property type="protein sequence ID" value="ABB38842.1"/>
    <property type="molecule type" value="Genomic_DNA"/>
</dbReference>
<dbReference type="GO" id="GO:0046496">
    <property type="term" value="P:nicotinamide nucleotide metabolic process"/>
    <property type="evidence" value="ECO:0007669"/>
    <property type="project" value="UniProtKB-UniRule"/>
</dbReference>
<evidence type="ECO:0000256" key="16">
    <source>
        <dbReference type="ARBA" id="ARBA00049209"/>
    </source>
</evidence>
<feature type="binding site" evidence="17">
    <location>
        <position position="368"/>
    </location>
    <ligand>
        <name>(6S)-NADPHX</name>
        <dbReference type="ChEBI" id="CHEBI:64076"/>
    </ligand>
</feature>
<evidence type="ECO:0000256" key="4">
    <source>
        <dbReference type="ARBA" id="ARBA00009524"/>
    </source>
</evidence>
<dbReference type="PROSITE" id="PS51385">
    <property type="entry name" value="YJEF_N"/>
    <property type="match status" value="1"/>
</dbReference>
<dbReference type="Pfam" id="PF03853">
    <property type="entry name" value="YjeF_N"/>
    <property type="match status" value="1"/>
</dbReference>
<proteinExistence type="inferred from homology"/>
<dbReference type="GO" id="GO:0052855">
    <property type="term" value="F:ADP-dependent NAD(P)H-hydrate dehydratase activity"/>
    <property type="evidence" value="ECO:0007669"/>
    <property type="project" value="UniProtKB-UniRule"/>
</dbReference>
<dbReference type="Proteomes" id="UP000002710">
    <property type="component" value="Chromosome"/>
</dbReference>
<dbReference type="NCBIfam" id="TIGR00196">
    <property type="entry name" value="yjeF_cterm"/>
    <property type="match status" value="1"/>
</dbReference>
<dbReference type="PIRSF" id="PIRSF017184">
    <property type="entry name" value="Nnr"/>
    <property type="match status" value="1"/>
</dbReference>
<evidence type="ECO:0000256" key="15">
    <source>
        <dbReference type="ARBA" id="ARBA00048238"/>
    </source>
</evidence>
<feature type="binding site" evidence="18">
    <location>
        <position position="163"/>
    </location>
    <ligand>
        <name>K(+)</name>
        <dbReference type="ChEBI" id="CHEBI:29103"/>
    </ligand>
</feature>
<dbReference type="EC" id="4.2.1.136" evidence="19"/>
<dbReference type="Pfam" id="PF01256">
    <property type="entry name" value="Carb_kinase"/>
    <property type="match status" value="1"/>
</dbReference>
<keyword evidence="11 18" id="KW-0413">Isomerase</keyword>
<sequence length="548" mass="57405">MFLPLPTPQEMNRWDQAAVDEAGMPAEMLMENAAREAFRVLCGCFEKSSATGAHTAEDPAWCLAEKRILCFMGGGNNGGDTAALARLLCGAGATVLVVHTRPLEDFRQEAAWHIERALQAGVLFVQYDASCPAVIPAVLSTKELSNWNDDACPVPVMPDIVVDGLLGTGLRGEVSDSLLALIRHINALARTAFVFSLDIPSGMDGLTGLPSPECVCARCTVTFQAPKTGLLHPEAKEYTGRLHIRDIGIPPAIQNRYPTRLRRATCAVAALPPPPSAAMHKGTAGRVLVIGGSAGLCGAPLLAAAGALRAGAGLVTVAVPARLEACVRHGNPDIMTLPLACGDDWAAFDARMLEGLDERYDAVIVGNGMGRSAHAGEALAEILKTPRPPSVIDADALFHLRHPTQMLALMRETDILTPHPGEMAFLTGLTIEQVQADRLAALEMLTRRTAATCILKGAGTLVGSTQSFTAFIDAGGPSLAVGGSGDVLAGICAAFAAQGLGAFNAAAAAAFIHGKAGELLLQEFPLRGTTASEIADTIPRTRKELYHA</sequence>
<feature type="domain" description="YjeF C-terminal" evidence="20">
    <location>
        <begin position="264"/>
        <end position="545"/>
    </location>
</feature>
<keyword evidence="10 17" id="KW-0520">NAD</keyword>
<feature type="binding site" evidence="17">
    <location>
        <position position="299"/>
    </location>
    <ligand>
        <name>(6S)-NADPHX</name>
        <dbReference type="ChEBI" id="CHEBI:64076"/>
    </ligand>
</feature>
<dbReference type="InterPro" id="IPR036652">
    <property type="entry name" value="YjeF_N_dom_sf"/>
</dbReference>
<feature type="binding site" evidence="17">
    <location>
        <begin position="456"/>
        <end position="460"/>
    </location>
    <ligand>
        <name>AMP</name>
        <dbReference type="ChEBI" id="CHEBI:456215"/>
    </ligand>
</feature>
<dbReference type="HAMAP" id="MF_01966">
    <property type="entry name" value="NADHX_epimerase"/>
    <property type="match status" value="1"/>
</dbReference>
<dbReference type="InterPro" id="IPR029056">
    <property type="entry name" value="Ribokinase-like"/>
</dbReference>
<dbReference type="Gene3D" id="3.40.50.10260">
    <property type="entry name" value="YjeF N-terminal domain"/>
    <property type="match status" value="1"/>
</dbReference>
<feature type="binding site" evidence="18">
    <location>
        <position position="198"/>
    </location>
    <ligand>
        <name>(6S)-NADPHX</name>
        <dbReference type="ChEBI" id="CHEBI:64076"/>
    </ligand>
</feature>
<dbReference type="STRING" id="207559.Dde_2045"/>
<evidence type="ECO:0000256" key="17">
    <source>
        <dbReference type="HAMAP-Rule" id="MF_01965"/>
    </source>
</evidence>
<evidence type="ECO:0000259" key="21">
    <source>
        <dbReference type="PROSITE" id="PS51385"/>
    </source>
</evidence>
<comment type="catalytic activity">
    <reaction evidence="15 17 19">
        <text>(6S)-NADHX + ADP = AMP + phosphate + NADH + H(+)</text>
        <dbReference type="Rhea" id="RHEA:32223"/>
        <dbReference type="ChEBI" id="CHEBI:15378"/>
        <dbReference type="ChEBI" id="CHEBI:43474"/>
        <dbReference type="ChEBI" id="CHEBI:57945"/>
        <dbReference type="ChEBI" id="CHEBI:64074"/>
        <dbReference type="ChEBI" id="CHEBI:456215"/>
        <dbReference type="ChEBI" id="CHEBI:456216"/>
        <dbReference type="EC" id="4.2.1.136"/>
    </reaction>
</comment>
<comment type="similarity">
    <text evidence="17">Belongs to the NnrD/CARKD family.</text>
</comment>
<evidence type="ECO:0000256" key="19">
    <source>
        <dbReference type="PIRNR" id="PIRNR017184"/>
    </source>
</evidence>
<evidence type="ECO:0000313" key="23">
    <source>
        <dbReference type="Proteomes" id="UP000002710"/>
    </source>
</evidence>
<comment type="catalytic activity">
    <reaction evidence="2 18 19">
        <text>(6R)-NADPHX = (6S)-NADPHX</text>
        <dbReference type="Rhea" id="RHEA:32227"/>
        <dbReference type="ChEBI" id="CHEBI:64076"/>
        <dbReference type="ChEBI" id="CHEBI:64077"/>
        <dbReference type="EC" id="5.1.99.6"/>
    </reaction>
</comment>
<keyword evidence="8 17" id="KW-0521">NADP</keyword>
<dbReference type="GO" id="GO:0052856">
    <property type="term" value="F:NAD(P)HX epimerase activity"/>
    <property type="evidence" value="ECO:0007669"/>
    <property type="project" value="UniProtKB-UniRule"/>
</dbReference>
<keyword evidence="6 17" id="KW-0547">Nucleotide-binding</keyword>
<feature type="binding site" evidence="18">
    <location>
        <begin position="76"/>
        <end position="80"/>
    </location>
    <ligand>
        <name>(6S)-NADPHX</name>
        <dbReference type="ChEBI" id="CHEBI:64076"/>
    </ligand>
</feature>
<evidence type="ECO:0000256" key="18">
    <source>
        <dbReference type="HAMAP-Rule" id="MF_01966"/>
    </source>
</evidence>
<feature type="binding site" evidence="18">
    <location>
        <begin position="167"/>
        <end position="173"/>
    </location>
    <ligand>
        <name>(6S)-NADPHX</name>
        <dbReference type="ChEBI" id="CHEBI:64076"/>
    </ligand>
</feature>
<evidence type="ECO:0000256" key="2">
    <source>
        <dbReference type="ARBA" id="ARBA00000909"/>
    </source>
</evidence>
<evidence type="ECO:0000256" key="11">
    <source>
        <dbReference type="ARBA" id="ARBA00023235"/>
    </source>
</evidence>
<feature type="binding site" evidence="17">
    <location>
        <position position="486"/>
    </location>
    <ligand>
        <name>(6S)-NADPHX</name>
        <dbReference type="ChEBI" id="CHEBI:64076"/>
    </ligand>
</feature>
<feature type="binding site" evidence="17">
    <location>
        <position position="419"/>
    </location>
    <ligand>
        <name>(6S)-NADPHX</name>
        <dbReference type="ChEBI" id="CHEBI:64076"/>
    </ligand>
</feature>
<comment type="subunit">
    <text evidence="17">Homotetramer.</text>
</comment>
<dbReference type="eggNOG" id="COG0063">
    <property type="taxonomic scope" value="Bacteria"/>
</dbReference>
<evidence type="ECO:0000256" key="5">
    <source>
        <dbReference type="ARBA" id="ARBA00022723"/>
    </source>
</evidence>
<evidence type="ECO:0000256" key="10">
    <source>
        <dbReference type="ARBA" id="ARBA00023027"/>
    </source>
</evidence>
<feature type="binding site" evidence="18">
    <location>
        <position position="201"/>
    </location>
    <ligand>
        <name>K(+)</name>
        <dbReference type="ChEBI" id="CHEBI:29103"/>
    </ligand>
</feature>
<evidence type="ECO:0000256" key="12">
    <source>
        <dbReference type="ARBA" id="ARBA00023239"/>
    </source>
</evidence>
<comment type="cofactor">
    <cofactor evidence="18 19">
        <name>K(+)</name>
        <dbReference type="ChEBI" id="CHEBI:29103"/>
    </cofactor>
    <text evidence="18 19">Binds 1 potassium ion per subunit.</text>
</comment>
<evidence type="ECO:0000256" key="9">
    <source>
        <dbReference type="ARBA" id="ARBA00022958"/>
    </source>
</evidence>
<gene>
    <name evidence="18" type="primary">nnrE</name>
    <name evidence="17" type="synonym">nnrD</name>
    <name evidence="22" type="ordered locus">Dde_2045</name>
</gene>
<dbReference type="HOGENOM" id="CLU_024853_4_1_7"/>
<comment type="catalytic activity">
    <reaction evidence="1 18 19">
        <text>(6R)-NADHX = (6S)-NADHX</text>
        <dbReference type="Rhea" id="RHEA:32215"/>
        <dbReference type="ChEBI" id="CHEBI:64074"/>
        <dbReference type="ChEBI" id="CHEBI:64075"/>
        <dbReference type="EC" id="5.1.99.6"/>
    </reaction>
</comment>
<dbReference type="PANTHER" id="PTHR12592:SF0">
    <property type="entry name" value="ATP-DEPENDENT (S)-NAD(P)H-HYDRATE DEHYDRATASE"/>
    <property type="match status" value="1"/>
</dbReference>
<keyword evidence="23" id="KW-1185">Reference proteome</keyword>
<dbReference type="NCBIfam" id="TIGR00197">
    <property type="entry name" value="yjeF_nterm"/>
    <property type="match status" value="1"/>
</dbReference>
<evidence type="ECO:0000256" key="7">
    <source>
        <dbReference type="ARBA" id="ARBA00022840"/>
    </source>
</evidence>
<dbReference type="Gene3D" id="3.40.1190.20">
    <property type="match status" value="1"/>
</dbReference>
<dbReference type="InterPro" id="IPR004443">
    <property type="entry name" value="YjeF_N_dom"/>
</dbReference>
<comment type="catalytic activity">
    <reaction evidence="16 17 19">
        <text>(6S)-NADPHX + ADP = AMP + phosphate + NADPH + H(+)</text>
        <dbReference type="Rhea" id="RHEA:32235"/>
        <dbReference type="ChEBI" id="CHEBI:15378"/>
        <dbReference type="ChEBI" id="CHEBI:43474"/>
        <dbReference type="ChEBI" id="CHEBI:57783"/>
        <dbReference type="ChEBI" id="CHEBI:64076"/>
        <dbReference type="ChEBI" id="CHEBI:456215"/>
        <dbReference type="ChEBI" id="CHEBI:456216"/>
        <dbReference type="EC" id="4.2.1.136"/>
    </reaction>
</comment>
<comment type="similarity">
    <text evidence="4 19">In the C-terminal section; belongs to the NnrD/CARKD family.</text>
</comment>
<evidence type="ECO:0000256" key="6">
    <source>
        <dbReference type="ARBA" id="ARBA00022741"/>
    </source>
</evidence>
<dbReference type="GO" id="GO:0005524">
    <property type="term" value="F:ATP binding"/>
    <property type="evidence" value="ECO:0007669"/>
    <property type="project" value="UniProtKB-UniRule"/>
</dbReference>
<dbReference type="InterPro" id="IPR030677">
    <property type="entry name" value="Nnr"/>
</dbReference>
<evidence type="ECO:0000259" key="20">
    <source>
        <dbReference type="PROSITE" id="PS51383"/>
    </source>
</evidence>
<evidence type="ECO:0000313" key="22">
    <source>
        <dbReference type="EMBL" id="ABB38842.1"/>
    </source>
</evidence>
<evidence type="ECO:0000256" key="3">
    <source>
        <dbReference type="ARBA" id="ARBA00006001"/>
    </source>
</evidence>
<comment type="function">
    <text evidence="17">Catalyzes the dehydration of the S-form of NAD(P)HX at the expense of ADP, which is converted to AMP. Together with NAD(P)HX epimerase, which catalyzes the epimerization of the S- and R-forms, the enzyme allows the repair of both epimers of NAD(P)HX, a damaged form of NAD(P)H that is a result of enzymatic or heat-dependent hydration.</text>
</comment>
<dbReference type="CDD" id="cd01171">
    <property type="entry name" value="YXKO-related"/>
    <property type="match status" value="1"/>
</dbReference>
<dbReference type="PROSITE" id="PS51383">
    <property type="entry name" value="YJEF_C_3"/>
    <property type="match status" value="1"/>
</dbReference>
<dbReference type="RefSeq" id="WP_011367947.1">
    <property type="nucleotide sequence ID" value="NC_007519.1"/>
</dbReference>
<comment type="function">
    <text evidence="14 19">Bifunctional enzyme that catalyzes the epimerization of the S- and R-forms of NAD(P)HX and the dehydration of the S-form of NAD(P)HX at the expense of ADP, which is converted to AMP. This allows the repair of both epimers of NAD(P)HX, a damaged form of NAD(P)H that is a result of enzymatic or heat-dependent hydration.</text>
</comment>
<dbReference type="GO" id="GO:0110051">
    <property type="term" value="P:metabolite repair"/>
    <property type="evidence" value="ECO:0007669"/>
    <property type="project" value="TreeGrafter"/>
</dbReference>
<evidence type="ECO:0000256" key="8">
    <source>
        <dbReference type="ARBA" id="ARBA00022857"/>
    </source>
</evidence>
<organism evidence="22 23">
    <name type="scientific">Oleidesulfovibrio alaskensis (strain ATCC BAA-1058 / DSM 17464 / G20)</name>
    <name type="common">Desulfovibrio alaskensis</name>
    <dbReference type="NCBI Taxonomy" id="207559"/>
    <lineage>
        <taxon>Bacteria</taxon>
        <taxon>Pseudomonadati</taxon>
        <taxon>Thermodesulfobacteriota</taxon>
        <taxon>Desulfovibrionia</taxon>
        <taxon>Desulfovibrionales</taxon>
        <taxon>Desulfovibrionaceae</taxon>
        <taxon>Oleidesulfovibrio</taxon>
    </lineage>
</organism>
<dbReference type="EC" id="5.1.99.6" evidence="19"/>
<evidence type="ECO:0000256" key="1">
    <source>
        <dbReference type="ARBA" id="ARBA00000013"/>
    </source>
</evidence>
<comment type="similarity">
    <text evidence="18">Belongs to the NnrE/AIBP family.</text>
</comment>
<dbReference type="HAMAP" id="MF_01965">
    <property type="entry name" value="NADHX_dehydratase"/>
    <property type="match status" value="1"/>
</dbReference>
<comment type="caution">
    <text evidence="18">Lacks conserved residue(s) required for the propagation of feature annotation.</text>
</comment>
<dbReference type="KEGG" id="dde:Dde_2045"/>
<protein>
    <recommendedName>
        <fullName evidence="19">Bifunctional NAD(P)H-hydrate repair enzyme</fullName>
    </recommendedName>
    <alternativeName>
        <fullName evidence="19">Nicotinamide nucleotide repair protein</fullName>
    </alternativeName>
    <domain>
        <recommendedName>
            <fullName evidence="19">ADP-dependent (S)-NAD(P)H-hydrate dehydratase</fullName>
            <ecNumber evidence="19">4.2.1.136</ecNumber>
        </recommendedName>
        <alternativeName>
            <fullName evidence="19">ADP-dependent NAD(P)HX dehydratase</fullName>
        </alternativeName>
    </domain>
    <domain>
        <recommendedName>
            <fullName evidence="19">NAD(P)H-hydrate epimerase</fullName>
            <ecNumber evidence="19">5.1.99.6</ecNumber>
        </recommendedName>
    </domain>
</protein>
<dbReference type="SUPFAM" id="SSF64153">
    <property type="entry name" value="YjeF N-terminal domain-like"/>
    <property type="match status" value="1"/>
</dbReference>
<dbReference type="AlphaFoldDB" id="Q30ZQ4"/>
<keyword evidence="5 18" id="KW-0479">Metal-binding</keyword>
<accession>Q30ZQ4</accession>
<dbReference type="GO" id="GO:0046872">
    <property type="term" value="F:metal ion binding"/>
    <property type="evidence" value="ECO:0007669"/>
    <property type="project" value="UniProtKB-UniRule"/>
</dbReference>
<dbReference type="PANTHER" id="PTHR12592">
    <property type="entry name" value="ATP-DEPENDENT (S)-NAD(P)H-HYDRATE DEHYDRATASE FAMILY MEMBER"/>
    <property type="match status" value="1"/>
</dbReference>
<keyword evidence="13" id="KW-0511">Multifunctional enzyme</keyword>